<evidence type="ECO:0000313" key="2">
    <source>
        <dbReference type="EMBL" id="CUH40183.1"/>
    </source>
</evidence>
<accession>A0A0M7BE66</accession>
<name>A0A0M7BE66_9RHOB</name>
<dbReference type="Proteomes" id="UP000049455">
    <property type="component" value="Unassembled WGS sequence"/>
</dbReference>
<proteinExistence type="predicted"/>
<feature type="region of interest" description="Disordered" evidence="1">
    <location>
        <begin position="846"/>
        <end position="889"/>
    </location>
</feature>
<evidence type="ECO:0000256" key="1">
    <source>
        <dbReference type="SAM" id="MobiDB-lite"/>
    </source>
</evidence>
<reference evidence="2 3" key="1">
    <citation type="submission" date="2015-09" db="EMBL/GenBank/DDBJ databases">
        <authorList>
            <person name="Jackson K.R."/>
            <person name="Lunt B.L."/>
            <person name="Fisher J.N.B."/>
            <person name="Gardner A.V."/>
            <person name="Bailey M.E."/>
            <person name="Deus L.M."/>
            <person name="Earl A.S."/>
            <person name="Gibby P.D."/>
            <person name="Hartmann K.A."/>
            <person name="Liu J.E."/>
            <person name="Manci A.M."/>
            <person name="Nielsen D.A."/>
            <person name="Solomon M.B."/>
            <person name="Breakwell D.P."/>
            <person name="Burnett S.H."/>
            <person name="Grose J.H."/>
        </authorList>
    </citation>
    <scope>NUCLEOTIDE SEQUENCE [LARGE SCALE GENOMIC DNA]</scope>
    <source>
        <strain evidence="2 3">CECT 7799</strain>
    </source>
</reference>
<feature type="compositionally biased region" description="Basic and acidic residues" evidence="1">
    <location>
        <begin position="867"/>
        <end position="889"/>
    </location>
</feature>
<keyword evidence="3" id="KW-1185">Reference proteome</keyword>
<evidence type="ECO:0000313" key="3">
    <source>
        <dbReference type="Proteomes" id="UP000049455"/>
    </source>
</evidence>
<dbReference type="EMBL" id="CYPR01000196">
    <property type="protein sequence ID" value="CUH40183.1"/>
    <property type="molecule type" value="Genomic_DNA"/>
</dbReference>
<feature type="region of interest" description="Disordered" evidence="1">
    <location>
        <begin position="2408"/>
        <end position="2432"/>
    </location>
</feature>
<gene>
    <name evidence="2" type="ORF">JSE7799_02913</name>
</gene>
<dbReference type="STRING" id="313367.JSE7799_02913"/>
<protein>
    <submittedName>
        <fullName evidence="2">Uncharacterized protein</fullName>
    </submittedName>
</protein>
<sequence>MSRPLRSILIIGPRWKDGALWTFDADLFMEVPKAKKEPLVEHTPTLRGLGARIEAETRVIGDPVELHEPPLLRGRLDLEKPAFVQLHGPKDTPHGFHDAVQPTGTGRADVLLAQTEPWPNPWDWHHQQERPNPKKLIVVPDQRLVAGRIALRVPRAKKNKNGLAEFLHYSPGKHTIFQGHPLVGDDAGKGTGPLVRLVPDGIEIDVRLPHPLIDIVPNVPDTLPVRVRIEPDGTTGFLARLVAILDTDGPPPNLSALWQRAFNALEEQEAPLRAQADTRAAVPPFAWQLSQDKTGLHLYALDKSADWRIRVDPSVLALRLETDTPFGSETPAVARLDSLDAAGSADLTLWRKGKKTHLEFRSAANPDPSKDRPEITATYGGGEKYELKTLATPSLEVYVPIAEAGARRAVPDTVPDWAFLPVRDGTLQIAAAPFVPEEQANPLPSASSLIGNCVFRQTHLAMAVDGAEDVNVSVSWTATAAGAIALNFAAPYGALREALWSAEEAPTSERLLPTGRTDPGHLRELPARFGSGIARNASLQLTPTGGAWSLTLDGTMAQSIPAIHWTAIVGLPLIPAVPMLASGAETRPSDMRAVVPVELDGIIRLESDGSTALAKVANDPVKTPSVTWPWVEKADLPAWGVPSVNFVSPTAPGLDYAWAPGTRPGRDSFDVSLRFDLPILDELYAQPDPEAEAGTAADTPPPPAPVTGVLDLAQISLLWSQRAFALATTRTQGVRATAWAGHGVPVDGPIALAAPYSADATVTFVRDYAFPSGNLPLGGYSLTWDRVKPTPFSGETALLGPMGGEDEPLALGLTEEDGALHPKGGKDVATLKLAGFAPDAYLDKSLENDDPTSLSDTRGTAMARARTTKDGVSRPARFRDRDGNGKVRSKGRDLVTWNDAIVVKGLGSDALFWVRDLPHDEDGVFDGTKNPVEGRLGPDPTPFAARALQDALYEWRLFERRAEMESADFSIRHNGLTLTPLRLLHVGTKEICVLCRASLEGPLTDPETREAFGEETPYRIGPLVEIKFGRSGGKLALAKEARIRALESAGGLDLVLSDKDPERLEFPLVAALVLRLAGATSTVADPVGLRLAAQLGELSDDPVFRRIELSFSLFNYDVTLAMEVDGKAAHPTYQFTHPDARPADGVWIAAARLEQVGPGTSGWRLDVTLDARVEIGTQGADRPHVLDTTGGMIRWLGYEDTDPPEIRIDHARGAIWLYLEPGGLSTMASPIEGMMLTTVDEWRFSAGLVTGTVAGSAIPVWPLASGLVQARMAGEANGVQVALTSHTRWSGETRDSEVLLTREAVKDGALRFQKSGISWDPDGLSVKAPGNPAKAARVETRNVAPIRHDVSVSLRDSPIPVTALARDGATVRLTRSVALELQVRHRLLRDNTELAAWRSFDNVQLTSEQLWQQDWTGKAFGPRFEGGRTSYRGEIDKRPEYAGIGDRSLMLSGFDDPLLRTDGHDTRLILVGGGTCVFVHHKTTHAFGLPWAIGMDTGASDLPKSFCDLMVFGEGDAWRAPVDDATPFEIAADALPPLVQVPSSVLGKAELDALLATKPGIGGAADLVWPSLQAFVERDPADAKVGDVKTWPLFLPSLVALQQTLKYIDPDKRADWRILSVRHRANASAVALAFPHESIAAPPAALERATKLHLVALDKGRAPRFFALNVPPDIAEIDTAWDLLGPSRLADLAEAQITDAVAVGLALLGRKTGTGGEDGKEPDIRVRDVRPVPIDRADNPFGREQSQLFDAHQQVYPSPALGWPEAVDAQGAARFAMDGRVDAPVISSKAGLAGRVAVLSTGSAVATRADRARYLVTQARVVFHHGDEFDKVALRAPPARHLAVLSPRARTPIREAREEALQQAMAKSAEDGSTSTNSLLPATMGVIPAIYSRALIGERPGVHETFIDALLSDGNRSDLIDRGARGAGRSAVLSPVLARQLRTPRSPALPEDPNFDLTSRRRTYVSLFDRTAPGGLALPMAVRCAASSLWRLAETDRFILDLQTLSLDPGKVRNSQERGQLFQLRLTLSHAGKSPVMEALAQSGFLYRGTKEAPYHLRAWLSLGETRIDAFRLDWHEPVSQPSVGKVSRHELTLELAFAGRDLGPLLSALADPDPNTPATLQMSFADEQKAAPFDPTDGTALLAQGEVSALITGEPTALSFPIGRKPARRPTLDIERRSFLFADPAFDRALACPGSSSQVIRNDGGSLALVLTADRTQYALTQTLYFAYGSIEDGAFERKGIAASLKLALIPKRGDATPSAPVELQLAGKVALPLLGDAQPYGLPLGLLEPKTSTAPRPAPGDRLLIELTPNDGFNGGALRLELPLAERADDPRPAAVYSVIALGAKDADGQPVSRTLMHAAAPAPDRVQFQDLLSDLATGHIRKNAIFEWRTTDLTDTIDWPHYTLTKTDRSGGAQLPKYEDDLVSPPQKE</sequence>
<organism evidence="2 3">
    <name type="scientific">Jannaschia seosinensis</name>
    <dbReference type="NCBI Taxonomy" id="313367"/>
    <lineage>
        <taxon>Bacteria</taxon>
        <taxon>Pseudomonadati</taxon>
        <taxon>Pseudomonadota</taxon>
        <taxon>Alphaproteobacteria</taxon>
        <taxon>Rhodobacterales</taxon>
        <taxon>Roseobacteraceae</taxon>
        <taxon>Jannaschia</taxon>
    </lineage>
</organism>